<evidence type="ECO:0000313" key="1">
    <source>
        <dbReference type="EMBL" id="KAH9474591.1"/>
    </source>
</evidence>
<name>A0ACB8GG14_PSICU</name>
<dbReference type="Proteomes" id="UP000664032">
    <property type="component" value="Unassembled WGS sequence"/>
</dbReference>
<reference evidence="1" key="1">
    <citation type="submission" date="2021-10" db="EMBL/GenBank/DDBJ databases">
        <title>Psilocybe cubensis genome.</title>
        <authorList>
            <person name="Mckernan K.J."/>
            <person name="Crawford S."/>
            <person name="Trippe A."/>
            <person name="Kane L.T."/>
            <person name="Mclaughlin S."/>
        </authorList>
    </citation>
    <scope>NUCLEOTIDE SEQUENCE</scope>
    <source>
        <strain evidence="1">MGC-MH-2018</strain>
    </source>
</reference>
<keyword evidence="2" id="KW-1185">Reference proteome</keyword>
<proteinExistence type="predicted"/>
<sequence>MAPSVGEWDEGTTAGGDEARPPPAVTSLDLTNELPTGCTCAVTYLKVNHPGTPSGWGTTMNPIPTEPIRRYHAVGGREGGSGRRARSKTPAGPIKQKTLLGLINELPTGAHSVATTWLHTRGNVPQSQSPGDTVGMGVNDEPYSDGAHPTI</sequence>
<gene>
    <name evidence="1" type="ORF">JR316_0013053</name>
</gene>
<accession>A0ACB8GG14</accession>
<protein>
    <submittedName>
        <fullName evidence="1">Uncharacterized protein</fullName>
    </submittedName>
</protein>
<evidence type="ECO:0000313" key="2">
    <source>
        <dbReference type="Proteomes" id="UP000664032"/>
    </source>
</evidence>
<comment type="caution">
    <text evidence="1">The sequence shown here is derived from an EMBL/GenBank/DDBJ whole genome shotgun (WGS) entry which is preliminary data.</text>
</comment>
<dbReference type="EMBL" id="JAFIQS020000013">
    <property type="protein sequence ID" value="KAH9474591.1"/>
    <property type="molecule type" value="Genomic_DNA"/>
</dbReference>
<organism evidence="1 2">
    <name type="scientific">Psilocybe cubensis</name>
    <name type="common">Psychedelic mushroom</name>
    <name type="synonym">Stropharia cubensis</name>
    <dbReference type="NCBI Taxonomy" id="181762"/>
    <lineage>
        <taxon>Eukaryota</taxon>
        <taxon>Fungi</taxon>
        <taxon>Dikarya</taxon>
        <taxon>Basidiomycota</taxon>
        <taxon>Agaricomycotina</taxon>
        <taxon>Agaricomycetes</taxon>
        <taxon>Agaricomycetidae</taxon>
        <taxon>Agaricales</taxon>
        <taxon>Agaricineae</taxon>
        <taxon>Strophariaceae</taxon>
        <taxon>Psilocybe</taxon>
    </lineage>
</organism>